<dbReference type="AlphaFoldDB" id="U2HPP2"/>
<reference evidence="2 3" key="1">
    <citation type="journal article" date="2013" name="Genome Announc.">
        <title>The Draft Genome Sequence of Sphingomonas paucimobilis Strain HER1398 (Proteobacteria), Host to the Giant PAU Phage, Indicates That It Is a Member of the Genus Sphingobacterium (Bacteroidetes).</title>
        <authorList>
            <person name="White R.A.III."/>
            <person name="Suttle C.A."/>
        </authorList>
    </citation>
    <scope>NUCLEOTIDE SEQUENCE [LARGE SCALE GENOMIC DNA]</scope>
    <source>
        <strain evidence="2 3">HER1398</strain>
    </source>
</reference>
<feature type="transmembrane region" description="Helical" evidence="1">
    <location>
        <begin position="12"/>
        <end position="30"/>
    </location>
</feature>
<dbReference type="EMBL" id="ATDL01000022">
    <property type="protein sequence ID" value="ERJ57432.1"/>
    <property type="molecule type" value="Genomic_DNA"/>
</dbReference>
<evidence type="ECO:0000256" key="1">
    <source>
        <dbReference type="SAM" id="Phobius"/>
    </source>
</evidence>
<organism evidence="2 3">
    <name type="scientific">Sphingobacterium paucimobilis HER1398</name>
    <dbReference type="NCBI Taxonomy" id="1346330"/>
    <lineage>
        <taxon>Bacteria</taxon>
        <taxon>Pseudomonadati</taxon>
        <taxon>Bacteroidota</taxon>
        <taxon>Sphingobacteriia</taxon>
        <taxon>Sphingobacteriales</taxon>
        <taxon>Sphingobacteriaceae</taxon>
        <taxon>Sphingobacterium</taxon>
    </lineage>
</organism>
<gene>
    <name evidence="2" type="ORF">M472_01500</name>
</gene>
<comment type="caution">
    <text evidence="2">The sequence shown here is derived from an EMBL/GenBank/DDBJ whole genome shotgun (WGS) entry which is preliminary data.</text>
</comment>
<dbReference type="Proteomes" id="UP000016584">
    <property type="component" value="Unassembled WGS sequence"/>
</dbReference>
<keyword evidence="1" id="KW-1133">Transmembrane helix</keyword>
<name>U2HPP2_9SPHI</name>
<keyword evidence="3" id="KW-1185">Reference proteome</keyword>
<evidence type="ECO:0008006" key="4">
    <source>
        <dbReference type="Google" id="ProtNLM"/>
    </source>
</evidence>
<dbReference type="STRING" id="1346330.M472_01500"/>
<keyword evidence="1" id="KW-0472">Membrane</keyword>
<dbReference type="RefSeq" id="WP_021072165.1">
    <property type="nucleotide sequence ID" value="NZ_ATDL01000022.1"/>
</dbReference>
<protein>
    <recommendedName>
        <fullName evidence="4">Cardiolipin synthase N-terminal domain-containing protein</fullName>
    </recommendedName>
</protein>
<proteinExistence type="predicted"/>
<evidence type="ECO:0000313" key="2">
    <source>
        <dbReference type="EMBL" id="ERJ57432.1"/>
    </source>
</evidence>
<dbReference type="PATRIC" id="fig|1346330.5.peg.4166"/>
<accession>U2HPP2</accession>
<evidence type="ECO:0000313" key="3">
    <source>
        <dbReference type="Proteomes" id="UP000016584"/>
    </source>
</evidence>
<sequence>MQLPFFYTTELLLIMIALFSFFVYTVYHALNNPRLYNTQRLIWVLIILLATLLGWIAYWSYGKNGNIKK</sequence>
<keyword evidence="1" id="KW-0812">Transmembrane</keyword>
<dbReference type="OrthoDB" id="713707at2"/>
<feature type="transmembrane region" description="Helical" evidence="1">
    <location>
        <begin position="42"/>
        <end position="61"/>
    </location>
</feature>